<dbReference type="PANTHER" id="PTHR34196:SF4">
    <property type="entry name" value="OS06G0208200 PROTEIN"/>
    <property type="match status" value="1"/>
</dbReference>
<reference evidence="3" key="1">
    <citation type="journal article" date="2020" name="Nat. Commun.">
        <title>Genome assembly of wild tea tree DASZ reveals pedigree and selection history of tea varieties.</title>
        <authorList>
            <person name="Zhang W."/>
            <person name="Zhang Y."/>
            <person name="Qiu H."/>
            <person name="Guo Y."/>
            <person name="Wan H."/>
            <person name="Zhang X."/>
            <person name="Scossa F."/>
            <person name="Alseekh S."/>
            <person name="Zhang Q."/>
            <person name="Wang P."/>
            <person name="Xu L."/>
            <person name="Schmidt M.H."/>
            <person name="Jia X."/>
            <person name="Li D."/>
            <person name="Zhu A."/>
            <person name="Guo F."/>
            <person name="Chen W."/>
            <person name="Ni D."/>
            <person name="Usadel B."/>
            <person name="Fernie A.R."/>
            <person name="Wen W."/>
        </authorList>
    </citation>
    <scope>NUCLEOTIDE SEQUENCE [LARGE SCALE GENOMIC DNA]</scope>
    <source>
        <strain evidence="3">cv. G240</strain>
    </source>
</reference>
<keyword evidence="3" id="KW-1185">Reference proteome</keyword>
<name>A0A7J7H1R8_CAMSI</name>
<sequence length="121" mass="13883">MDVCQNGVGCNKELWPIEHPVEPPDEDQPVKCPMPHNSLVNERFSDSMRKRTDISAVMTEEGMMVVAAEPPAQAVRKRHHTSTHEDHHTLTPLLRMPPLHPFPTHSITIFQMLHQFNKFES</sequence>
<dbReference type="EMBL" id="JACBKZ010000007">
    <property type="protein sequence ID" value="KAF5945626.1"/>
    <property type="molecule type" value="Genomic_DNA"/>
</dbReference>
<evidence type="ECO:0000313" key="3">
    <source>
        <dbReference type="Proteomes" id="UP000593564"/>
    </source>
</evidence>
<evidence type="ECO:0000256" key="1">
    <source>
        <dbReference type="SAM" id="MobiDB-lite"/>
    </source>
</evidence>
<proteinExistence type="predicted"/>
<comment type="caution">
    <text evidence="2">The sequence shown here is derived from an EMBL/GenBank/DDBJ whole genome shotgun (WGS) entry which is preliminary data.</text>
</comment>
<dbReference type="Proteomes" id="UP000593564">
    <property type="component" value="Unassembled WGS sequence"/>
</dbReference>
<gene>
    <name evidence="2" type="ORF">HYC85_015854</name>
</gene>
<organism evidence="2 3">
    <name type="scientific">Camellia sinensis</name>
    <name type="common">Tea plant</name>
    <name type="synonym">Thea sinensis</name>
    <dbReference type="NCBI Taxonomy" id="4442"/>
    <lineage>
        <taxon>Eukaryota</taxon>
        <taxon>Viridiplantae</taxon>
        <taxon>Streptophyta</taxon>
        <taxon>Embryophyta</taxon>
        <taxon>Tracheophyta</taxon>
        <taxon>Spermatophyta</taxon>
        <taxon>Magnoliopsida</taxon>
        <taxon>eudicotyledons</taxon>
        <taxon>Gunneridae</taxon>
        <taxon>Pentapetalae</taxon>
        <taxon>asterids</taxon>
        <taxon>Ericales</taxon>
        <taxon>Theaceae</taxon>
        <taxon>Camellia</taxon>
    </lineage>
</organism>
<accession>A0A7J7H1R8</accession>
<feature type="region of interest" description="Disordered" evidence="1">
    <location>
        <begin position="73"/>
        <end position="97"/>
    </location>
</feature>
<reference evidence="2 3" key="2">
    <citation type="submission" date="2020-07" db="EMBL/GenBank/DDBJ databases">
        <title>Genome assembly of wild tea tree DASZ reveals pedigree and selection history of tea varieties.</title>
        <authorList>
            <person name="Zhang W."/>
        </authorList>
    </citation>
    <scope>NUCLEOTIDE SEQUENCE [LARGE SCALE GENOMIC DNA]</scope>
    <source>
        <strain evidence="3">cv. G240</strain>
        <tissue evidence="2">Leaf</tissue>
    </source>
</reference>
<protein>
    <submittedName>
        <fullName evidence="2">Uncharacterized protein</fullName>
    </submittedName>
</protein>
<evidence type="ECO:0000313" key="2">
    <source>
        <dbReference type="EMBL" id="KAF5945626.1"/>
    </source>
</evidence>
<dbReference type="PANTHER" id="PTHR34196">
    <property type="entry name" value="OS02G0697700 PROTEIN"/>
    <property type="match status" value="1"/>
</dbReference>
<dbReference type="AlphaFoldDB" id="A0A7J7H1R8"/>